<protein>
    <submittedName>
        <fullName evidence="2">Uncharacterized protein</fullName>
    </submittedName>
</protein>
<evidence type="ECO:0000313" key="2">
    <source>
        <dbReference type="EMBL" id="KYM99686.1"/>
    </source>
</evidence>
<keyword evidence="3" id="KW-1185">Reference proteome</keyword>
<feature type="region of interest" description="Disordered" evidence="1">
    <location>
        <begin position="1"/>
        <end position="67"/>
    </location>
</feature>
<reference evidence="2 3" key="1">
    <citation type="submission" date="2016-03" db="EMBL/GenBank/DDBJ databases">
        <title>Cyphomyrmex costatus WGS genome.</title>
        <authorList>
            <person name="Nygaard S."/>
            <person name="Hu H."/>
            <person name="Boomsma J."/>
            <person name="Zhang G."/>
        </authorList>
    </citation>
    <scope>NUCLEOTIDE SEQUENCE [LARGE SCALE GENOMIC DNA]</scope>
    <source>
        <strain evidence="2">MS0001</strain>
        <tissue evidence="2">Whole body</tissue>
    </source>
</reference>
<feature type="compositionally biased region" description="Acidic residues" evidence="1">
    <location>
        <begin position="44"/>
        <end position="55"/>
    </location>
</feature>
<dbReference type="AlphaFoldDB" id="A0A151IFL1"/>
<evidence type="ECO:0000256" key="1">
    <source>
        <dbReference type="SAM" id="MobiDB-lite"/>
    </source>
</evidence>
<feature type="region of interest" description="Disordered" evidence="1">
    <location>
        <begin position="230"/>
        <end position="262"/>
    </location>
</feature>
<name>A0A151IFL1_9HYME</name>
<sequence length="358" mass="39988">MHAARFTPLNPKSKRRRRSDTLLHKGRWSKGETGGCSRETVVEKEEEEEEEEEDALGFPETAGENGGKLVMPVELRPEGLMGYADGLREKEGEKKQRVGESLRSEIKVARPLDIQSRPNVEIKTDSRTSLKVLSRSAGVLSNEPSLGRRTLPAAGPFSTEFVQVYKFWCYYWVLKSFRENFLYAEVNTFSPLSFSHFLTLSLSFSFSLPSRAPVFVYLVNAPPRPIEVQRASWRGRDHPPPPLEATKASRGPAASSSQRRWSRRPFAAGWGQEEGYSWTWSGQRNNAGVPTETHPAFPTTGSSGKRALASGRRSSEFSQVSRLARTFSPTKTIAEGSTPERRECVGACRREFKGPSTG</sequence>
<feature type="region of interest" description="Disordered" evidence="1">
    <location>
        <begin position="281"/>
        <end position="320"/>
    </location>
</feature>
<feature type="compositionally biased region" description="Basic residues" evidence="1">
    <location>
        <begin position="12"/>
        <end position="28"/>
    </location>
</feature>
<gene>
    <name evidence="2" type="ORF">ALC62_09602</name>
</gene>
<proteinExistence type="predicted"/>
<accession>A0A151IFL1</accession>
<evidence type="ECO:0000313" key="3">
    <source>
        <dbReference type="Proteomes" id="UP000078542"/>
    </source>
</evidence>
<organism evidence="2 3">
    <name type="scientific">Cyphomyrmex costatus</name>
    <dbReference type="NCBI Taxonomy" id="456900"/>
    <lineage>
        <taxon>Eukaryota</taxon>
        <taxon>Metazoa</taxon>
        <taxon>Ecdysozoa</taxon>
        <taxon>Arthropoda</taxon>
        <taxon>Hexapoda</taxon>
        <taxon>Insecta</taxon>
        <taxon>Pterygota</taxon>
        <taxon>Neoptera</taxon>
        <taxon>Endopterygota</taxon>
        <taxon>Hymenoptera</taxon>
        <taxon>Apocrita</taxon>
        <taxon>Aculeata</taxon>
        <taxon>Formicoidea</taxon>
        <taxon>Formicidae</taxon>
        <taxon>Myrmicinae</taxon>
        <taxon>Cyphomyrmex</taxon>
    </lineage>
</organism>
<dbReference type="Proteomes" id="UP000078542">
    <property type="component" value="Unassembled WGS sequence"/>
</dbReference>
<dbReference type="EMBL" id="KQ977793">
    <property type="protein sequence ID" value="KYM99686.1"/>
    <property type="molecule type" value="Genomic_DNA"/>
</dbReference>